<organism evidence="2 3">
    <name type="scientific">Stentor coeruleus</name>
    <dbReference type="NCBI Taxonomy" id="5963"/>
    <lineage>
        <taxon>Eukaryota</taxon>
        <taxon>Sar</taxon>
        <taxon>Alveolata</taxon>
        <taxon>Ciliophora</taxon>
        <taxon>Postciliodesmatophora</taxon>
        <taxon>Heterotrichea</taxon>
        <taxon>Heterotrichida</taxon>
        <taxon>Stentoridae</taxon>
        <taxon>Stentor</taxon>
    </lineage>
</organism>
<feature type="coiled-coil region" evidence="1">
    <location>
        <begin position="262"/>
        <end position="433"/>
    </location>
</feature>
<name>A0A1R2C466_9CILI</name>
<keyword evidence="1" id="KW-0175">Coiled coil</keyword>
<keyword evidence="3" id="KW-1185">Reference proteome</keyword>
<feature type="coiled-coil region" evidence="1">
    <location>
        <begin position="470"/>
        <end position="497"/>
    </location>
</feature>
<dbReference type="SUPFAM" id="SSF57997">
    <property type="entry name" value="Tropomyosin"/>
    <property type="match status" value="1"/>
</dbReference>
<accession>A0A1R2C466</accession>
<evidence type="ECO:0000313" key="3">
    <source>
        <dbReference type="Proteomes" id="UP000187209"/>
    </source>
</evidence>
<comment type="caution">
    <text evidence="2">The sequence shown here is derived from an EMBL/GenBank/DDBJ whole genome shotgun (WGS) entry which is preliminary data.</text>
</comment>
<dbReference type="Proteomes" id="UP000187209">
    <property type="component" value="Unassembled WGS sequence"/>
</dbReference>
<dbReference type="Gene3D" id="1.20.5.170">
    <property type="match status" value="1"/>
</dbReference>
<dbReference type="AlphaFoldDB" id="A0A1R2C466"/>
<protein>
    <submittedName>
        <fullName evidence="2">Uncharacterized protein</fullName>
    </submittedName>
</protein>
<evidence type="ECO:0000256" key="1">
    <source>
        <dbReference type="SAM" id="Coils"/>
    </source>
</evidence>
<gene>
    <name evidence="2" type="ORF">SteCoe_15195</name>
</gene>
<dbReference type="EMBL" id="MPUH01000291">
    <property type="protein sequence ID" value="OMJ83787.1"/>
    <property type="molecule type" value="Genomic_DNA"/>
</dbReference>
<evidence type="ECO:0000313" key="2">
    <source>
        <dbReference type="EMBL" id="OMJ83787.1"/>
    </source>
</evidence>
<feature type="coiled-coil region" evidence="1">
    <location>
        <begin position="104"/>
        <end position="164"/>
    </location>
</feature>
<sequence>MDPVIERQNWEKNSVEVIAKLRKISVNLVWKSKCHDLNKKCAMLEEFLEEIKKKSKKDNEIWELETEHSRKIARKLDEEVYICKKNISELEGIDALYKKELIEKEKLVKALDVANKDKKSLEDIVEINEKRILELIEVNQKNNLKDLEENYQIIQGKLLKTESKVNELTGIVEENKKINDVIRSENLMLSAKTKNYEEKLTRSNDSMLILQNNLQEKIDELNNLKNLFENYKTSILNTSEQKMIDFKIYINTEESLNDVTLVDTLRKKIEDLETKISHENFEKKKLKFSCKELESQIKQAYNEKEQKNNEFQAKISSFENQILNKKAKNRKLLNHCTDLEKKIKENSIRIQDLEYKLNQLITELVSKNERLSIFEQDSKSYNDLISNLNQEKSILESSLKQKEARLKFLAAKINNLENQVTDKTKELLTKENELINSDMQIDILKKKINSNTSRIKQIASDQIGTQKKKIESFESEIKMLKDMLKSVQSELKYKQQEILKIKKSPKKKELPFEGSPLQIIKARPYVPEIEIKSHAELLKNKGFKKSSFSIFKARSPFKISSKKNFNDSNEVYATLEHIVKGYLTSFILCEKEKKELLKYFKEEDHFNLEVLDKNIIKSKCDEAVLDTSILNIYGNEVDYKHFVEMNYQNQIQQIRRDLEINFSQILPGTISISELKLIRLALRPLHQHIWDVIVERISGEFKKEVDLYFLRQILSQTTISL</sequence>
<feature type="coiled-coil region" evidence="1">
    <location>
        <begin position="204"/>
        <end position="234"/>
    </location>
</feature>
<proteinExistence type="predicted"/>
<reference evidence="2 3" key="1">
    <citation type="submission" date="2016-11" db="EMBL/GenBank/DDBJ databases">
        <title>The macronuclear genome of Stentor coeruleus: a giant cell with tiny introns.</title>
        <authorList>
            <person name="Slabodnick M."/>
            <person name="Ruby J.G."/>
            <person name="Reiff S.B."/>
            <person name="Swart E.C."/>
            <person name="Gosai S."/>
            <person name="Prabakaran S."/>
            <person name="Witkowska E."/>
            <person name="Larue G.E."/>
            <person name="Fisher S."/>
            <person name="Freeman R.M."/>
            <person name="Gunawardena J."/>
            <person name="Chu W."/>
            <person name="Stover N.A."/>
            <person name="Gregory B.D."/>
            <person name="Nowacki M."/>
            <person name="Derisi J."/>
            <person name="Roy S.W."/>
            <person name="Marshall W.F."/>
            <person name="Sood P."/>
        </authorList>
    </citation>
    <scope>NUCLEOTIDE SEQUENCE [LARGE SCALE GENOMIC DNA]</scope>
    <source>
        <strain evidence="2">WM001</strain>
    </source>
</reference>
<dbReference type="OrthoDB" id="327583at2759"/>